<evidence type="ECO:0000256" key="4">
    <source>
        <dbReference type="ARBA" id="ARBA00022692"/>
    </source>
</evidence>
<proteinExistence type="inferred from homology"/>
<evidence type="ECO:0000313" key="9">
    <source>
        <dbReference type="EMBL" id="MYD91026.1"/>
    </source>
</evidence>
<accession>A0A6B1DVH6</accession>
<organism evidence="9">
    <name type="scientific">Caldilineaceae bacterium SB0662_bin_9</name>
    <dbReference type="NCBI Taxonomy" id="2605258"/>
    <lineage>
        <taxon>Bacteria</taxon>
        <taxon>Bacillati</taxon>
        <taxon>Chloroflexota</taxon>
        <taxon>Caldilineae</taxon>
        <taxon>Caldilineales</taxon>
        <taxon>Caldilineaceae</taxon>
    </lineage>
</organism>
<dbReference type="SUPFAM" id="SSF161098">
    <property type="entry name" value="MetI-like"/>
    <property type="match status" value="1"/>
</dbReference>
<dbReference type="GO" id="GO:0005886">
    <property type="term" value="C:plasma membrane"/>
    <property type="evidence" value="ECO:0007669"/>
    <property type="project" value="UniProtKB-SubCell"/>
</dbReference>
<evidence type="ECO:0000256" key="3">
    <source>
        <dbReference type="ARBA" id="ARBA00022475"/>
    </source>
</evidence>
<evidence type="ECO:0000256" key="2">
    <source>
        <dbReference type="ARBA" id="ARBA00022448"/>
    </source>
</evidence>
<keyword evidence="4 7" id="KW-0812">Transmembrane</keyword>
<feature type="domain" description="ABC transmembrane type-1" evidence="8">
    <location>
        <begin position="89"/>
        <end position="300"/>
    </location>
</feature>
<feature type="transmembrane region" description="Helical" evidence="7">
    <location>
        <begin position="174"/>
        <end position="198"/>
    </location>
</feature>
<dbReference type="Pfam" id="PF00528">
    <property type="entry name" value="BPD_transp_1"/>
    <property type="match status" value="1"/>
</dbReference>
<dbReference type="PROSITE" id="PS50928">
    <property type="entry name" value="ABC_TM1"/>
    <property type="match status" value="1"/>
</dbReference>
<protein>
    <submittedName>
        <fullName evidence="9">Sugar ABC transporter permease</fullName>
    </submittedName>
</protein>
<comment type="caution">
    <text evidence="9">The sequence shown here is derived from an EMBL/GenBank/DDBJ whole genome shotgun (WGS) entry which is preliminary data.</text>
</comment>
<evidence type="ECO:0000256" key="6">
    <source>
        <dbReference type="ARBA" id="ARBA00023136"/>
    </source>
</evidence>
<evidence type="ECO:0000259" key="8">
    <source>
        <dbReference type="PROSITE" id="PS50928"/>
    </source>
</evidence>
<evidence type="ECO:0000256" key="5">
    <source>
        <dbReference type="ARBA" id="ARBA00022989"/>
    </source>
</evidence>
<dbReference type="PANTHER" id="PTHR30193">
    <property type="entry name" value="ABC TRANSPORTER PERMEASE PROTEIN"/>
    <property type="match status" value="1"/>
</dbReference>
<dbReference type="AlphaFoldDB" id="A0A6B1DVH6"/>
<feature type="transmembrane region" description="Helical" evidence="7">
    <location>
        <begin position="126"/>
        <end position="146"/>
    </location>
</feature>
<dbReference type="GO" id="GO:0055085">
    <property type="term" value="P:transmembrane transport"/>
    <property type="evidence" value="ECO:0007669"/>
    <property type="project" value="InterPro"/>
</dbReference>
<feature type="transmembrane region" description="Helical" evidence="7">
    <location>
        <begin position="284"/>
        <end position="310"/>
    </location>
</feature>
<dbReference type="PANTHER" id="PTHR30193:SF1">
    <property type="entry name" value="ABC TRANSPORTER PERMEASE PROTEIN YESP-RELATED"/>
    <property type="match status" value="1"/>
</dbReference>
<dbReference type="CDD" id="cd06261">
    <property type="entry name" value="TM_PBP2"/>
    <property type="match status" value="1"/>
</dbReference>
<feature type="transmembrane region" description="Helical" evidence="7">
    <location>
        <begin position="29"/>
        <end position="47"/>
    </location>
</feature>
<sequence>MTTADTTAGQVAGKLLKPRLSRLARREELVGYLMAAPWLLGILWLYFSPFGTALYLSLTDYDILTAPKWIGVENFNTMLTDDPLFWKSLSVTTIYSVASIPLQIVLGLFLAILLNTRIRGLAWFRTLYYLPAVLSGVAVSFLWIWVFSADWGVLNFLLSLVNIEGPNWLTSEDWALTALIVMSLWGVGGGLVIYLAGLQGVPTELYEAADIDGAGRFRSFYNITLPMVSPVILFQLIMGIIRALQVFTEGYVMTQGGPNNATLFYILHLYRNAFRFLHMGYASALAWALFLYILLLTLVVLRSSSVWVFYSGEIKGRAR</sequence>
<dbReference type="Gene3D" id="1.10.3720.10">
    <property type="entry name" value="MetI-like"/>
    <property type="match status" value="1"/>
</dbReference>
<keyword evidence="6 7" id="KW-0472">Membrane</keyword>
<keyword evidence="5 7" id="KW-1133">Transmembrane helix</keyword>
<feature type="transmembrane region" description="Helical" evidence="7">
    <location>
        <begin position="219"/>
        <end position="241"/>
    </location>
</feature>
<comment type="subcellular location">
    <subcellularLocation>
        <location evidence="1 7">Cell membrane</location>
        <topology evidence="1 7">Multi-pass membrane protein</topology>
    </subcellularLocation>
</comment>
<feature type="transmembrane region" description="Helical" evidence="7">
    <location>
        <begin position="94"/>
        <end position="114"/>
    </location>
</feature>
<gene>
    <name evidence="9" type="ORF">F4Y08_11950</name>
</gene>
<dbReference type="EMBL" id="VXPY01000084">
    <property type="protein sequence ID" value="MYD91026.1"/>
    <property type="molecule type" value="Genomic_DNA"/>
</dbReference>
<dbReference type="InterPro" id="IPR035906">
    <property type="entry name" value="MetI-like_sf"/>
</dbReference>
<name>A0A6B1DVH6_9CHLR</name>
<reference evidence="9" key="1">
    <citation type="submission" date="2019-09" db="EMBL/GenBank/DDBJ databases">
        <title>Characterisation of the sponge microbiome using genome-centric metagenomics.</title>
        <authorList>
            <person name="Engelberts J.P."/>
            <person name="Robbins S.J."/>
            <person name="De Goeij J.M."/>
            <person name="Aranda M."/>
            <person name="Bell S.C."/>
            <person name="Webster N.S."/>
        </authorList>
    </citation>
    <scope>NUCLEOTIDE SEQUENCE</scope>
    <source>
        <strain evidence="9">SB0662_bin_9</strain>
    </source>
</reference>
<keyword evidence="3" id="KW-1003">Cell membrane</keyword>
<dbReference type="InterPro" id="IPR051393">
    <property type="entry name" value="ABC_transporter_permease"/>
</dbReference>
<keyword evidence="2 7" id="KW-0813">Transport</keyword>
<comment type="similarity">
    <text evidence="7">Belongs to the binding-protein-dependent transport system permease family.</text>
</comment>
<dbReference type="InterPro" id="IPR000515">
    <property type="entry name" value="MetI-like"/>
</dbReference>
<evidence type="ECO:0000256" key="1">
    <source>
        <dbReference type="ARBA" id="ARBA00004651"/>
    </source>
</evidence>
<evidence type="ECO:0000256" key="7">
    <source>
        <dbReference type="RuleBase" id="RU363032"/>
    </source>
</evidence>